<evidence type="ECO:0000313" key="2">
    <source>
        <dbReference type="Proteomes" id="UP000694380"/>
    </source>
</evidence>
<protein>
    <submittedName>
        <fullName evidence="1">Uncharacterized protein</fullName>
    </submittedName>
</protein>
<keyword evidence="2" id="KW-1185">Reference proteome</keyword>
<dbReference type="AlphaFoldDB" id="A0A8C3IJN2"/>
<reference evidence="1" key="2">
    <citation type="submission" date="2025-09" db="UniProtKB">
        <authorList>
            <consortium name="Ensembl"/>
        </authorList>
    </citation>
    <scope>IDENTIFICATION</scope>
</reference>
<accession>A0A8C3IJN2</accession>
<dbReference type="Proteomes" id="UP000694380">
    <property type="component" value="Unplaced"/>
</dbReference>
<sequence>MACLSSASYGTPYSLQNINIGRHSIWYYGSCMKVMGGPWTYRAASAV</sequence>
<proteinExistence type="predicted"/>
<reference evidence="1" key="1">
    <citation type="submission" date="2025-08" db="UniProtKB">
        <authorList>
            <consortium name="Ensembl"/>
        </authorList>
    </citation>
    <scope>IDENTIFICATION</scope>
</reference>
<name>A0A8C3IJN2_CHRPI</name>
<organism evidence="1 2">
    <name type="scientific">Chrysemys picta bellii</name>
    <name type="common">Western painted turtle</name>
    <name type="synonym">Emys bellii</name>
    <dbReference type="NCBI Taxonomy" id="8478"/>
    <lineage>
        <taxon>Eukaryota</taxon>
        <taxon>Metazoa</taxon>
        <taxon>Chordata</taxon>
        <taxon>Craniata</taxon>
        <taxon>Vertebrata</taxon>
        <taxon>Euteleostomi</taxon>
        <taxon>Archelosauria</taxon>
        <taxon>Testudinata</taxon>
        <taxon>Testudines</taxon>
        <taxon>Cryptodira</taxon>
        <taxon>Durocryptodira</taxon>
        <taxon>Testudinoidea</taxon>
        <taxon>Emydidae</taxon>
        <taxon>Chrysemys</taxon>
    </lineage>
</organism>
<dbReference type="GeneTree" id="ENSGT00960000192488"/>
<evidence type="ECO:0000313" key="1">
    <source>
        <dbReference type="Ensembl" id="ENSCPBP00000034634.1"/>
    </source>
</evidence>
<dbReference type="Ensembl" id="ENSCPBT00000040640.1">
    <property type="protein sequence ID" value="ENSCPBP00000034634.1"/>
    <property type="gene ID" value="ENSCPBG00000024159.1"/>
</dbReference>